<protein>
    <recommendedName>
        <fullName evidence="6">Glycosyltransferase</fullName>
        <ecNumber evidence="6">2.4.1.-</ecNumber>
    </recommendedName>
</protein>
<dbReference type="AlphaFoldDB" id="A0A2G5EG18"/>
<dbReference type="Proteomes" id="UP000230069">
    <property type="component" value="Unassembled WGS sequence"/>
</dbReference>
<dbReference type="Pfam" id="PF00201">
    <property type="entry name" value="UDPGT"/>
    <property type="match status" value="1"/>
</dbReference>
<organism evidence="8 9">
    <name type="scientific">Aquilegia coerulea</name>
    <name type="common">Rocky mountain columbine</name>
    <dbReference type="NCBI Taxonomy" id="218851"/>
    <lineage>
        <taxon>Eukaryota</taxon>
        <taxon>Viridiplantae</taxon>
        <taxon>Streptophyta</taxon>
        <taxon>Embryophyta</taxon>
        <taxon>Tracheophyta</taxon>
        <taxon>Spermatophyta</taxon>
        <taxon>Magnoliopsida</taxon>
        <taxon>Ranunculales</taxon>
        <taxon>Ranunculaceae</taxon>
        <taxon>Thalictroideae</taxon>
        <taxon>Aquilegia</taxon>
    </lineage>
</organism>
<dbReference type="EC" id="2.4.1.-" evidence="6"/>
<dbReference type="Gene3D" id="3.40.50.2000">
    <property type="entry name" value="Glycogen Phosphorylase B"/>
    <property type="match status" value="2"/>
</dbReference>
<evidence type="ECO:0000256" key="5">
    <source>
        <dbReference type="RuleBase" id="RU003718"/>
    </source>
</evidence>
<keyword evidence="3 5" id="KW-0808">Transferase</keyword>
<dbReference type="InterPro" id="IPR058980">
    <property type="entry name" value="Glyco_transf_N"/>
</dbReference>
<evidence type="ECO:0000256" key="1">
    <source>
        <dbReference type="ARBA" id="ARBA00009995"/>
    </source>
</evidence>
<evidence type="ECO:0000256" key="3">
    <source>
        <dbReference type="ARBA" id="ARBA00022679"/>
    </source>
</evidence>
<evidence type="ECO:0000259" key="7">
    <source>
        <dbReference type="Pfam" id="PF26168"/>
    </source>
</evidence>
<sequence length="478" mass="54384">MEQTPVAHVLIFPFPAQGHVNSMLKLAELLCFSGLYVTFLNTKHYHKRLLRFTDAETRFESFPKFRFQTITDGLPDDHSRSVSYIKDLITGIESVQPAFRELMISNNLNSDNWPPVTCTIIDGLIAFFMDVSKELGIPSISFRTTSACYLWSCFCYQNLTEAGEFPFADNDMDKLISCVPGMQGFLRRRDLPSFYRIKELNDPFLKLAVTQTINSTRASATILNTFEDLEGPILSEMRPHFPKIYTLGPLHAHLSSRRTNSFAPSDSSNSLWEVDRSCMTWLDSQPLKSVVYVSFGSIALMTRNEMLEFWHGLVNSGKRFLWVIRPDSVKDNDQKSQIPTELTEGTKDRGYMVGWCPQEQVLVHPAVGGFLTHSGWNSTLESIIAGLPMVCWPVMGDQQINSRFVSQVWKIGLDMKDVCDRLTVEKMVNDLMENKRDELARSMDEISQMAKKSVSEGGTSWCNLEELIEDIKSMKLQV</sequence>
<dbReference type="InterPro" id="IPR002213">
    <property type="entry name" value="UDP_glucos_trans"/>
</dbReference>
<evidence type="ECO:0000313" key="9">
    <source>
        <dbReference type="Proteomes" id="UP000230069"/>
    </source>
</evidence>
<evidence type="ECO:0000256" key="4">
    <source>
        <dbReference type="ARBA" id="ARBA00051827"/>
    </source>
</evidence>
<dbReference type="GO" id="GO:0080044">
    <property type="term" value="F:quercetin 7-O-glucosyltransferase activity"/>
    <property type="evidence" value="ECO:0007669"/>
    <property type="project" value="TreeGrafter"/>
</dbReference>
<dbReference type="GO" id="GO:0102970">
    <property type="term" value="F:7-deoxyloganetic acid glucosyltransferase activity"/>
    <property type="evidence" value="ECO:0007669"/>
    <property type="project" value="UniProtKB-EC"/>
</dbReference>
<dbReference type="PANTHER" id="PTHR11926:SF1392">
    <property type="entry name" value="GLYCOSYLTRANSFERASE"/>
    <property type="match status" value="1"/>
</dbReference>
<reference evidence="8 9" key="1">
    <citation type="submission" date="2017-09" db="EMBL/GenBank/DDBJ databases">
        <title>WGS assembly of Aquilegia coerulea Goldsmith.</title>
        <authorList>
            <person name="Hodges S."/>
            <person name="Kramer E."/>
            <person name="Nordborg M."/>
            <person name="Tomkins J."/>
            <person name="Borevitz J."/>
            <person name="Derieg N."/>
            <person name="Yan J."/>
            <person name="Mihaltcheva S."/>
            <person name="Hayes R.D."/>
            <person name="Rokhsar D."/>
        </authorList>
    </citation>
    <scope>NUCLEOTIDE SEQUENCE [LARGE SCALE GENOMIC DNA]</scope>
    <source>
        <strain evidence="9">cv. Goldsmith</strain>
    </source>
</reference>
<evidence type="ECO:0000256" key="2">
    <source>
        <dbReference type="ARBA" id="ARBA00022676"/>
    </source>
</evidence>
<name>A0A2G5EG18_AQUCA</name>
<accession>A0A2G5EG18</accession>
<keyword evidence="9" id="KW-1185">Reference proteome</keyword>
<evidence type="ECO:0000313" key="8">
    <source>
        <dbReference type="EMBL" id="PIA54527.1"/>
    </source>
</evidence>
<dbReference type="SUPFAM" id="SSF53756">
    <property type="entry name" value="UDP-Glycosyltransferase/glycogen phosphorylase"/>
    <property type="match status" value="1"/>
</dbReference>
<dbReference type="FunFam" id="3.40.50.2000:FF:000040">
    <property type="entry name" value="UDP-glycosyltransferase 76C1"/>
    <property type="match status" value="1"/>
</dbReference>
<comment type="catalytic activity">
    <reaction evidence="4">
        <text>7-deoxyloganetate + UDP-alpha-D-glucose = 7-deoxyloganate + UDP + H(+)</text>
        <dbReference type="Rhea" id="RHEA:39895"/>
        <dbReference type="ChEBI" id="CHEBI:15378"/>
        <dbReference type="ChEBI" id="CHEBI:58223"/>
        <dbReference type="ChEBI" id="CHEBI:58885"/>
        <dbReference type="ChEBI" id="CHEBI:76844"/>
        <dbReference type="ChEBI" id="CHEBI:76846"/>
        <dbReference type="EC" id="2.4.1.323"/>
    </reaction>
</comment>
<dbReference type="OrthoDB" id="5835829at2759"/>
<dbReference type="PANTHER" id="PTHR11926">
    <property type="entry name" value="GLUCOSYL/GLUCURONOSYL TRANSFERASES"/>
    <property type="match status" value="1"/>
</dbReference>
<proteinExistence type="inferred from homology"/>
<dbReference type="InterPro" id="IPR035595">
    <property type="entry name" value="UDP_glycos_trans_CS"/>
</dbReference>
<dbReference type="PROSITE" id="PS00375">
    <property type="entry name" value="UDPGT"/>
    <property type="match status" value="1"/>
</dbReference>
<dbReference type="FunFam" id="3.40.50.2000:FF:000065">
    <property type="entry name" value="Glycosyltransferase"/>
    <property type="match status" value="1"/>
</dbReference>
<dbReference type="CDD" id="cd03784">
    <property type="entry name" value="GT1_Gtf-like"/>
    <property type="match status" value="1"/>
</dbReference>
<dbReference type="Pfam" id="PF26168">
    <property type="entry name" value="Glyco_transf_N"/>
    <property type="match status" value="1"/>
</dbReference>
<keyword evidence="2 5" id="KW-0328">Glycosyltransferase</keyword>
<dbReference type="InParanoid" id="A0A2G5EG18"/>
<dbReference type="GO" id="GO:0080043">
    <property type="term" value="F:quercetin 3-O-glucosyltransferase activity"/>
    <property type="evidence" value="ECO:0007669"/>
    <property type="project" value="TreeGrafter"/>
</dbReference>
<dbReference type="EMBL" id="KZ305026">
    <property type="protein sequence ID" value="PIA54527.1"/>
    <property type="molecule type" value="Genomic_DNA"/>
</dbReference>
<feature type="domain" description="Glycosyltransferase N-terminal" evidence="7">
    <location>
        <begin position="9"/>
        <end position="79"/>
    </location>
</feature>
<gene>
    <name evidence="8" type="ORF">AQUCO_00900820v1</name>
</gene>
<comment type="similarity">
    <text evidence="1 5">Belongs to the UDP-glycosyltransferase family.</text>
</comment>
<evidence type="ECO:0000256" key="6">
    <source>
        <dbReference type="RuleBase" id="RU362057"/>
    </source>
</evidence>